<dbReference type="PROSITE" id="PS00061">
    <property type="entry name" value="ADH_SHORT"/>
    <property type="match status" value="1"/>
</dbReference>
<proteinExistence type="inferred from homology"/>
<keyword evidence="3" id="KW-0560">Oxidoreductase</keyword>
<name>A0AAI8Z895_9PEZI</name>
<evidence type="ECO:0000256" key="2">
    <source>
        <dbReference type="ARBA" id="ARBA00022857"/>
    </source>
</evidence>
<evidence type="ECO:0000313" key="5">
    <source>
        <dbReference type="Proteomes" id="UP001296104"/>
    </source>
</evidence>
<dbReference type="PANTHER" id="PTHR43639:SF1">
    <property type="entry name" value="SHORT-CHAIN DEHYDROGENASE_REDUCTASE FAMILY PROTEIN"/>
    <property type="match status" value="1"/>
</dbReference>
<dbReference type="Pfam" id="PF13561">
    <property type="entry name" value="adh_short_C2"/>
    <property type="match status" value="1"/>
</dbReference>
<dbReference type="PRINTS" id="PR00080">
    <property type="entry name" value="SDRFAMILY"/>
</dbReference>
<dbReference type="CDD" id="cd05233">
    <property type="entry name" value="SDR_c"/>
    <property type="match status" value="1"/>
</dbReference>
<gene>
    <name evidence="4" type="ORF">LECACI_7A009406</name>
</gene>
<evidence type="ECO:0000256" key="1">
    <source>
        <dbReference type="ARBA" id="ARBA00006484"/>
    </source>
</evidence>
<keyword evidence="5" id="KW-1185">Reference proteome</keyword>
<dbReference type="InterPro" id="IPR036291">
    <property type="entry name" value="NAD(P)-bd_dom_sf"/>
</dbReference>
<evidence type="ECO:0000256" key="3">
    <source>
        <dbReference type="ARBA" id="ARBA00023002"/>
    </source>
</evidence>
<dbReference type="SUPFAM" id="SSF51735">
    <property type="entry name" value="NAD(P)-binding Rossmann-fold domains"/>
    <property type="match status" value="1"/>
</dbReference>
<reference evidence="4" key="1">
    <citation type="submission" date="2023-11" db="EMBL/GenBank/DDBJ databases">
        <authorList>
            <person name="Alioto T."/>
            <person name="Alioto T."/>
            <person name="Gomez Garrido J."/>
        </authorList>
    </citation>
    <scope>NUCLEOTIDE SEQUENCE</scope>
</reference>
<dbReference type="InterPro" id="IPR020904">
    <property type="entry name" value="Sc_DH/Rdtase_CS"/>
</dbReference>
<dbReference type="Gene3D" id="3.40.50.720">
    <property type="entry name" value="NAD(P)-binding Rossmann-like Domain"/>
    <property type="match status" value="1"/>
</dbReference>
<comment type="caution">
    <text evidence="4">The sequence shown here is derived from an EMBL/GenBank/DDBJ whole genome shotgun (WGS) entry which is preliminary data.</text>
</comment>
<evidence type="ECO:0000313" key="4">
    <source>
        <dbReference type="EMBL" id="CAK4034248.1"/>
    </source>
</evidence>
<dbReference type="InterPro" id="IPR002347">
    <property type="entry name" value="SDR_fam"/>
</dbReference>
<dbReference type="PRINTS" id="PR00081">
    <property type="entry name" value="GDHRDH"/>
</dbReference>
<keyword evidence="2" id="KW-0521">NADP</keyword>
<dbReference type="GO" id="GO:0016491">
    <property type="term" value="F:oxidoreductase activity"/>
    <property type="evidence" value="ECO:0007669"/>
    <property type="project" value="UniProtKB-KW"/>
</dbReference>
<dbReference type="EMBL" id="CAVMBE010000109">
    <property type="protein sequence ID" value="CAK4034248.1"/>
    <property type="molecule type" value="Genomic_DNA"/>
</dbReference>
<sequence length="186" mass="19577">MNLQCNIKCPKRENLYPHEEESVQVNNAGHAPLYAMGTITPETFNDMFHLNVLAPLLYVQSVLPIIRRGGSIINLGSIGARTTLGGDVAIYCSSKAALEHLTRNLAVTHSAAKGITINNVAPGATDTDAVAGLPHELVSIVKNEWTALRRLGTPEEIADCVCFLAGGGGARWINGATIAACGGASM</sequence>
<organism evidence="4 5">
    <name type="scientific">Lecanosticta acicola</name>
    <dbReference type="NCBI Taxonomy" id="111012"/>
    <lineage>
        <taxon>Eukaryota</taxon>
        <taxon>Fungi</taxon>
        <taxon>Dikarya</taxon>
        <taxon>Ascomycota</taxon>
        <taxon>Pezizomycotina</taxon>
        <taxon>Dothideomycetes</taxon>
        <taxon>Dothideomycetidae</taxon>
        <taxon>Mycosphaerellales</taxon>
        <taxon>Mycosphaerellaceae</taxon>
        <taxon>Lecanosticta</taxon>
    </lineage>
</organism>
<dbReference type="PANTHER" id="PTHR43639">
    <property type="entry name" value="OXIDOREDUCTASE, SHORT-CHAIN DEHYDROGENASE/REDUCTASE FAMILY (AFU_ORTHOLOGUE AFUA_5G02870)"/>
    <property type="match status" value="1"/>
</dbReference>
<dbReference type="AlphaFoldDB" id="A0AAI8Z895"/>
<dbReference type="Proteomes" id="UP001296104">
    <property type="component" value="Unassembled WGS sequence"/>
</dbReference>
<comment type="similarity">
    <text evidence="1">Belongs to the short-chain dehydrogenases/reductases (SDR) family.</text>
</comment>
<accession>A0AAI8Z895</accession>
<protein>
    <submittedName>
        <fullName evidence="4">Dehydrogenase OXI1</fullName>
    </submittedName>
</protein>